<gene>
    <name evidence="1" type="ORF">LCER1_G007409</name>
</gene>
<comment type="caution">
    <text evidence="1">The sequence shown here is derived from an EMBL/GenBank/DDBJ whole genome shotgun (WGS) entry which is preliminary data.</text>
</comment>
<dbReference type="AlphaFoldDB" id="A0A7D8YHW8"/>
<reference evidence="1 2" key="1">
    <citation type="submission" date="2018-05" db="EMBL/GenBank/DDBJ databases">
        <title>Whole genome sequencing for identification of molecular markers to develop diagnostic detection tools for the regulated plant pathogen Lachnellula willkommii.</title>
        <authorList>
            <person name="Giroux E."/>
            <person name="Bilodeau G."/>
        </authorList>
    </citation>
    <scope>NUCLEOTIDE SEQUENCE [LARGE SCALE GENOMIC DNA]</scope>
    <source>
        <strain evidence="1 2">CBS 625.97</strain>
    </source>
</reference>
<evidence type="ECO:0000313" key="2">
    <source>
        <dbReference type="Proteomes" id="UP000481288"/>
    </source>
</evidence>
<dbReference type="Proteomes" id="UP000481288">
    <property type="component" value="Unassembled WGS sequence"/>
</dbReference>
<dbReference type="EMBL" id="QGMG01000979">
    <property type="protein sequence ID" value="TVY50873.1"/>
    <property type="molecule type" value="Genomic_DNA"/>
</dbReference>
<evidence type="ECO:0000313" key="1">
    <source>
        <dbReference type="EMBL" id="TVY50873.1"/>
    </source>
</evidence>
<keyword evidence="2" id="KW-1185">Reference proteome</keyword>
<organism evidence="1 2">
    <name type="scientific">Lachnellula cervina</name>
    <dbReference type="NCBI Taxonomy" id="1316786"/>
    <lineage>
        <taxon>Eukaryota</taxon>
        <taxon>Fungi</taxon>
        <taxon>Dikarya</taxon>
        <taxon>Ascomycota</taxon>
        <taxon>Pezizomycotina</taxon>
        <taxon>Leotiomycetes</taxon>
        <taxon>Helotiales</taxon>
        <taxon>Lachnaceae</taxon>
        <taxon>Lachnellula</taxon>
    </lineage>
</organism>
<accession>A0A7D8YHW8</accession>
<sequence>MDQLVQVVKAQNRYSYLRFFRLFVKVGGENSGVTELRLMVDVILRGECHLPSDSIDTHSTETFEQVLSERLMIPQATSEVINTTTSPGPRTWPVLDLPTVMNSKLGAFFARGGSNPQSKDYQDILFLVNKYMEPIYNIRSQLNATHR</sequence>
<dbReference type="OrthoDB" id="10066232at2759"/>
<proteinExistence type="predicted"/>
<protein>
    <submittedName>
        <fullName evidence="1">Uncharacterized protein</fullName>
    </submittedName>
</protein>
<name>A0A7D8YHW8_9HELO</name>